<dbReference type="Pfam" id="PF14550">
    <property type="entry name" value="Peptidase_S78_2"/>
    <property type="match status" value="1"/>
</dbReference>
<dbReference type="RefSeq" id="WP_021230288.1">
    <property type="nucleotide sequence ID" value="NZ_PZKL01000034.1"/>
</dbReference>
<comment type="caution">
    <text evidence="2">The sequence shown here is derived from an EMBL/GenBank/DDBJ whole genome shotgun (WGS) entry which is preliminary data.</text>
</comment>
<name>A0A2T4N0T7_AERVE</name>
<dbReference type="AlphaFoldDB" id="A0A2T4N0T7"/>
<organism evidence="2 3">
    <name type="scientific">Aeromonas veronii</name>
    <dbReference type="NCBI Taxonomy" id="654"/>
    <lineage>
        <taxon>Bacteria</taxon>
        <taxon>Pseudomonadati</taxon>
        <taxon>Pseudomonadota</taxon>
        <taxon>Gammaproteobacteria</taxon>
        <taxon>Aeromonadales</taxon>
        <taxon>Aeromonadaceae</taxon>
        <taxon>Aeromonas</taxon>
    </lineage>
</organism>
<feature type="domain" description="Phage-like element PBSX protein XkdF" evidence="1">
    <location>
        <begin position="27"/>
        <end position="143"/>
    </location>
</feature>
<dbReference type="Proteomes" id="UP000241986">
    <property type="component" value="Unassembled WGS sequence"/>
</dbReference>
<reference evidence="2 3" key="1">
    <citation type="submission" date="2018-03" db="EMBL/GenBank/DDBJ databases">
        <title>Aeromonas veronii whole genome sequencing and analysis.</title>
        <authorList>
            <person name="Xie H."/>
            <person name="Liu T."/>
            <person name="Wang K."/>
        </authorList>
    </citation>
    <scope>NUCLEOTIDE SEQUENCE [LARGE SCALE GENOMIC DNA]</scope>
    <source>
        <strain evidence="2 3">XH.VA.1</strain>
    </source>
</reference>
<accession>A0A2T4N0T7</accession>
<gene>
    <name evidence="2" type="ORF">DAA48_14220</name>
</gene>
<proteinExistence type="predicted"/>
<dbReference type="InterPro" id="IPR027924">
    <property type="entry name" value="XkdF"/>
</dbReference>
<evidence type="ECO:0000313" key="3">
    <source>
        <dbReference type="Proteomes" id="UP000241986"/>
    </source>
</evidence>
<evidence type="ECO:0000259" key="1">
    <source>
        <dbReference type="Pfam" id="PF14550"/>
    </source>
</evidence>
<sequence>MNNYKHALNAIKKASNIVTAKPESSKVEIMKFNEEQMVSIEPLYCKPMDSDAHSQGMTEKDIRLMVDDINTNIHKISGNIGHLFNTNGFHFLRAWVNECDCMIGGEFVPEGQPIIKVQFTDKTLWEMRKTGQLQGLSIGALGTIVANPDYKEV</sequence>
<evidence type="ECO:0000313" key="2">
    <source>
        <dbReference type="EMBL" id="PTH80423.1"/>
    </source>
</evidence>
<protein>
    <recommendedName>
        <fullName evidence="1">Phage-like element PBSX protein XkdF domain-containing protein</fullName>
    </recommendedName>
</protein>
<dbReference type="EMBL" id="PZKL01000034">
    <property type="protein sequence ID" value="PTH80423.1"/>
    <property type="molecule type" value="Genomic_DNA"/>
</dbReference>